<sequence length="34" mass="4044">MNQDSLNSVTSYVNELSKNNWKMESKYFYGHEIS</sequence>
<reference evidence="1 2" key="1">
    <citation type="submission" date="2019-03" db="EMBL/GenBank/DDBJ databases">
        <title>Genomic Encyclopedia of Type Strains, Phase III (KMG-III): the genomes of soil and plant-associated and newly described type strains.</title>
        <authorList>
            <person name="Whitman W."/>
        </authorList>
    </citation>
    <scope>NUCLEOTIDE SEQUENCE [LARGE SCALE GENOMIC DNA]</scope>
    <source>
        <strain evidence="1 2">CECT 7972</strain>
    </source>
</reference>
<gene>
    <name evidence="1" type="ORF">DFP96_102265</name>
</gene>
<keyword evidence="2" id="KW-1185">Reference proteome</keyword>
<evidence type="ECO:0000313" key="2">
    <source>
        <dbReference type="Proteomes" id="UP000295558"/>
    </source>
</evidence>
<dbReference type="EMBL" id="SNZK01000002">
    <property type="protein sequence ID" value="TDR54671.1"/>
    <property type="molecule type" value="Genomic_DNA"/>
</dbReference>
<dbReference type="AlphaFoldDB" id="A0A4R6ZQ04"/>
<organism evidence="1 2">
    <name type="scientific">Listeria rocourtiae</name>
    <dbReference type="NCBI Taxonomy" id="647910"/>
    <lineage>
        <taxon>Bacteria</taxon>
        <taxon>Bacillati</taxon>
        <taxon>Bacillota</taxon>
        <taxon>Bacilli</taxon>
        <taxon>Bacillales</taxon>
        <taxon>Listeriaceae</taxon>
        <taxon>Listeria</taxon>
    </lineage>
</organism>
<accession>A0A4R6ZQ04</accession>
<comment type="caution">
    <text evidence="1">The sequence shown here is derived from an EMBL/GenBank/DDBJ whole genome shotgun (WGS) entry which is preliminary data.</text>
</comment>
<dbReference type="Proteomes" id="UP000295558">
    <property type="component" value="Unassembled WGS sequence"/>
</dbReference>
<evidence type="ECO:0000313" key="1">
    <source>
        <dbReference type="EMBL" id="TDR54671.1"/>
    </source>
</evidence>
<proteinExistence type="predicted"/>
<name>A0A4R6ZQ04_9LIST</name>
<protein>
    <submittedName>
        <fullName evidence="1">Uncharacterized protein</fullName>
    </submittedName>
</protein>